<feature type="domain" description="Polysaccharide lyase family 8 C-terminal" evidence="7">
    <location>
        <begin position="692"/>
        <end position="756"/>
    </location>
</feature>
<keyword evidence="3 9" id="KW-0456">Lyase</keyword>
<dbReference type="GO" id="GO:0030246">
    <property type="term" value="F:carbohydrate binding"/>
    <property type="evidence" value="ECO:0007669"/>
    <property type="project" value="InterPro"/>
</dbReference>
<evidence type="ECO:0000256" key="2">
    <source>
        <dbReference type="ARBA" id="ARBA00022729"/>
    </source>
</evidence>
<dbReference type="Pfam" id="PF08124">
    <property type="entry name" value="Lyase_8_N"/>
    <property type="match status" value="1"/>
</dbReference>
<dbReference type="AlphaFoldDB" id="A0A7G9GWF2"/>
<evidence type="ECO:0000256" key="5">
    <source>
        <dbReference type="SAM" id="SignalP"/>
    </source>
</evidence>
<dbReference type="InterPro" id="IPR038970">
    <property type="entry name" value="Lyase_8"/>
</dbReference>
<dbReference type="RefSeq" id="WP_187422852.1">
    <property type="nucleotide sequence ID" value="NZ_CP060637.1"/>
</dbReference>
<dbReference type="CDD" id="cd01083">
    <property type="entry name" value="GAG_Lyase"/>
    <property type="match status" value="1"/>
</dbReference>
<dbReference type="EMBL" id="CP060637">
    <property type="protein sequence ID" value="QNM15134.1"/>
    <property type="molecule type" value="Genomic_DNA"/>
</dbReference>
<dbReference type="PANTHER" id="PTHR38481">
    <property type="entry name" value="HYALURONATE LYASE"/>
    <property type="match status" value="1"/>
</dbReference>
<dbReference type="SUPFAM" id="SSF74650">
    <property type="entry name" value="Galactose mutarotase-like"/>
    <property type="match status" value="1"/>
</dbReference>
<evidence type="ECO:0000259" key="7">
    <source>
        <dbReference type="Pfam" id="PF02884"/>
    </source>
</evidence>
<keyword evidence="2 5" id="KW-0732">Signal</keyword>
<sequence>MKNKILLCCLLVSLATCALGNEVKNNAVVKNTQVTQEQIRDYKIIRDRWKEFLTGIPNDLANTKLTKEELQQIIITNEKGAESSYSRLNLDKNRTYLFKGSENMKNGVHVMKSYEELIKIAKAYTTPGTTFYKNEKIKNQILDSLEWLYNNAYREGLPEYGNWWQWELGIPKNLNDLLTLMYEDVPSDKRIKYLKVSQYFQPYAKYSGVSPSASYSSSPDKRVSTGGNRMDTSIISFLRGVLMEDKTQVLDGVNAVGDVGEYVTSGDGFYLDGSFIQHGNVPYNGTYASVLFNGLGSILWLSSGTEFQLNDKRVDNVFESILNGYSYLMINGGINDSVSGRSISRDNSNDIERGRGLISSFTLLTEGAPSKYKAKFESLLKTIVEDNNYYNIVDKISNQTIKNILVSIMENPNIKTMNINGPKLFGAMDRGVYRNQKNGKVVISMHSSRIANYETMNGENLQGWYTGDGMTYIYGNDSSTFVDYWPTVDMYHLPGVTNSIEFRRNGSGERRMKAFVTPKSFAGGVQTDEQMFMGMDMLSWNQRTAVKKSYFIIDDAVLVIGSNLKSGDGIVHTTIDNRILNNGKIFVNGNLITSDMDIKNPKNLAINFNENYNGENIGYKIIEAPEIVIKKTINKGNWAKIGGKAKQEIEKNYFTTYINHGKNPKNQYFSYVILPMFSPDEVNRYNTSRFEIVKADNDAHIIKDKVSKITAINFWKDEVQKFEGIKSYSTLSLMMKNIDDEKILYVSDPAQIQKQVSTIEVDGKYELVESTDPDIKVTLKGKTTKIEVDLRNNGSTQKIVLKAMK</sequence>
<reference evidence="9 10" key="1">
    <citation type="submission" date="2020-08" db="EMBL/GenBank/DDBJ databases">
        <authorList>
            <person name="Liu C."/>
            <person name="Sun Q."/>
        </authorList>
    </citation>
    <scope>NUCLEOTIDE SEQUENCE [LARGE SCALE GENOMIC DNA]</scope>
    <source>
        <strain evidence="9 10">NSJ-57</strain>
    </source>
</reference>
<evidence type="ECO:0000256" key="4">
    <source>
        <dbReference type="PIRSR" id="PIRSR638970-1"/>
    </source>
</evidence>
<evidence type="ECO:0000313" key="9">
    <source>
        <dbReference type="EMBL" id="QNM15134.1"/>
    </source>
</evidence>
<dbReference type="Proteomes" id="UP000515913">
    <property type="component" value="Chromosome"/>
</dbReference>
<dbReference type="GO" id="GO:0005576">
    <property type="term" value="C:extracellular region"/>
    <property type="evidence" value="ECO:0007669"/>
    <property type="project" value="InterPro"/>
</dbReference>
<keyword evidence="10" id="KW-1185">Reference proteome</keyword>
<evidence type="ECO:0000259" key="8">
    <source>
        <dbReference type="Pfam" id="PF08124"/>
    </source>
</evidence>
<dbReference type="GO" id="GO:0016837">
    <property type="term" value="F:carbon-oxygen lyase activity, acting on polysaccharides"/>
    <property type="evidence" value="ECO:0007669"/>
    <property type="project" value="UniProtKB-ARBA"/>
</dbReference>
<dbReference type="SUPFAM" id="SSF49863">
    <property type="entry name" value="Hyaluronate lyase-like, C-terminal domain"/>
    <property type="match status" value="1"/>
</dbReference>
<dbReference type="PANTHER" id="PTHR38481:SF1">
    <property type="entry name" value="HYALURONATE LYASE"/>
    <property type="match status" value="1"/>
</dbReference>
<name>A0A7G9GWF2_9FUSO</name>
<feature type="domain" description="Polysaccharide lyase 8 N-terminal alpha-helical" evidence="8">
    <location>
        <begin position="64"/>
        <end position="382"/>
    </location>
</feature>
<dbReference type="InterPro" id="IPR011013">
    <property type="entry name" value="Gal_mutarotase_sf_dom"/>
</dbReference>
<dbReference type="InterPro" id="IPR008929">
    <property type="entry name" value="Chondroitin_lyas"/>
</dbReference>
<dbReference type="KEGG" id="fho:H9Q81_09505"/>
<feature type="chain" id="PRO_5028945471" evidence="5">
    <location>
        <begin position="21"/>
        <end position="805"/>
    </location>
</feature>
<feature type="signal peptide" evidence="5">
    <location>
        <begin position="1"/>
        <end position="20"/>
    </location>
</feature>
<feature type="domain" description="Polysaccharide lyase family 8 central" evidence="6">
    <location>
        <begin position="423"/>
        <end position="677"/>
    </location>
</feature>
<dbReference type="Gene3D" id="2.60.220.10">
    <property type="entry name" value="Polysaccharide lyase family 8-like, C-terminal"/>
    <property type="match status" value="1"/>
</dbReference>
<dbReference type="InterPro" id="IPR011071">
    <property type="entry name" value="Lyase_8-like_C"/>
</dbReference>
<proteinExistence type="inferred from homology"/>
<feature type="active site" evidence="4">
    <location>
        <position position="341"/>
    </location>
</feature>
<evidence type="ECO:0000256" key="1">
    <source>
        <dbReference type="ARBA" id="ARBA00006699"/>
    </source>
</evidence>
<dbReference type="InterPro" id="IPR014718">
    <property type="entry name" value="GH-type_carb-bd"/>
</dbReference>
<dbReference type="InterPro" id="IPR012970">
    <property type="entry name" value="Lyase_8_alpha_N"/>
</dbReference>
<comment type="similarity">
    <text evidence="1">Belongs to the polysaccharide lyase 8 family.</text>
</comment>
<dbReference type="Pfam" id="PF02884">
    <property type="entry name" value="Lyase_8_C"/>
    <property type="match status" value="1"/>
</dbReference>
<dbReference type="Pfam" id="PF02278">
    <property type="entry name" value="Lyase_8"/>
    <property type="match status" value="1"/>
</dbReference>
<dbReference type="InterPro" id="IPR004103">
    <property type="entry name" value="Lyase_8_C"/>
</dbReference>
<dbReference type="InterPro" id="IPR003159">
    <property type="entry name" value="Lyase_8_central_dom"/>
</dbReference>
<evidence type="ECO:0000256" key="3">
    <source>
        <dbReference type="ARBA" id="ARBA00023239"/>
    </source>
</evidence>
<feature type="active site" evidence="4">
    <location>
        <position position="278"/>
    </location>
</feature>
<evidence type="ECO:0000313" key="10">
    <source>
        <dbReference type="Proteomes" id="UP000515913"/>
    </source>
</evidence>
<organism evidence="9 10">
    <name type="scientific">Fusobacterium hominis</name>
    <dbReference type="NCBI Taxonomy" id="2764326"/>
    <lineage>
        <taxon>Bacteria</taxon>
        <taxon>Fusobacteriati</taxon>
        <taxon>Fusobacteriota</taxon>
        <taxon>Fusobacteriia</taxon>
        <taxon>Fusobacteriales</taxon>
        <taxon>Fusobacteriaceae</taxon>
        <taxon>Fusobacterium</taxon>
    </lineage>
</organism>
<evidence type="ECO:0000259" key="6">
    <source>
        <dbReference type="Pfam" id="PF02278"/>
    </source>
</evidence>
<dbReference type="Gene3D" id="1.50.10.100">
    <property type="entry name" value="Chondroitin AC/alginate lyase"/>
    <property type="match status" value="1"/>
</dbReference>
<dbReference type="SUPFAM" id="SSF48230">
    <property type="entry name" value="Chondroitin AC/alginate lyase"/>
    <property type="match status" value="1"/>
</dbReference>
<gene>
    <name evidence="9" type="ORF">H9Q81_09505</name>
</gene>
<accession>A0A7G9GWF2</accession>
<dbReference type="Gene3D" id="2.70.98.10">
    <property type="match status" value="1"/>
</dbReference>
<protein>
    <submittedName>
        <fullName evidence="9">Polysaccharide lyase 8 family protein</fullName>
    </submittedName>
</protein>
<dbReference type="GO" id="GO:0005975">
    <property type="term" value="P:carbohydrate metabolic process"/>
    <property type="evidence" value="ECO:0007669"/>
    <property type="project" value="InterPro"/>
</dbReference>
<feature type="active site" evidence="4">
    <location>
        <position position="287"/>
    </location>
</feature>